<feature type="signal peptide" evidence="1">
    <location>
        <begin position="1"/>
        <end position="26"/>
    </location>
</feature>
<proteinExistence type="predicted"/>
<dbReference type="Gene3D" id="3.90.420.10">
    <property type="entry name" value="Oxidoreductase, molybdopterin-binding domain"/>
    <property type="match status" value="1"/>
</dbReference>
<comment type="caution">
    <text evidence="3">The sequence shown here is derived from an EMBL/GenBank/DDBJ whole genome shotgun (WGS) entry which is preliminary data.</text>
</comment>
<keyword evidence="1" id="KW-0732">Signal</keyword>
<evidence type="ECO:0000256" key="1">
    <source>
        <dbReference type="SAM" id="SignalP"/>
    </source>
</evidence>
<name>A0A4R2C3H6_SHIGR</name>
<dbReference type="Proteomes" id="UP000295351">
    <property type="component" value="Unassembled WGS sequence"/>
</dbReference>
<keyword evidence="4" id="KW-1185">Reference proteome</keyword>
<dbReference type="SUPFAM" id="SSF56524">
    <property type="entry name" value="Oxidoreductase molybdopterin-binding domain"/>
    <property type="match status" value="1"/>
</dbReference>
<dbReference type="InterPro" id="IPR000572">
    <property type="entry name" value="OxRdtase_Mopterin-bd_dom"/>
</dbReference>
<evidence type="ECO:0000259" key="2">
    <source>
        <dbReference type="Pfam" id="PF00174"/>
    </source>
</evidence>
<evidence type="ECO:0000313" key="3">
    <source>
        <dbReference type="EMBL" id="TCN34746.1"/>
    </source>
</evidence>
<gene>
    <name evidence="3" type="ORF">EV665_13231</name>
</gene>
<protein>
    <recommendedName>
        <fullName evidence="2">Oxidoreductase molybdopterin-binding domain-containing protein</fullName>
    </recommendedName>
</protein>
<feature type="chain" id="PRO_5020964478" description="Oxidoreductase molybdopterin-binding domain-containing protein" evidence="1">
    <location>
        <begin position="27"/>
        <end position="172"/>
    </location>
</feature>
<accession>A0A4R2C3H6</accession>
<sequence length="172" mass="18828">MRLSIFSMRSCVIAMSLLLSVGGASALEKPTGDVILTITAAHLEHPNIDGTAQFDLNMLEELSGRSGEMETPWTQGRVKFSGPLLRAVLEAAGAHGSTMKVKAINDYIADVPIDDALDLDTILATRMNGEPMSVREKGPLFLIYPFDKDPGLYNEKYFSRSVWQIKAIEVTP</sequence>
<dbReference type="InterPro" id="IPR036374">
    <property type="entry name" value="OxRdtase_Mopterin-bd_sf"/>
</dbReference>
<reference evidence="3 4" key="1">
    <citation type="submission" date="2019-03" db="EMBL/GenBank/DDBJ databases">
        <title>Genomic Encyclopedia of Type Strains, Phase IV (KMG-IV): sequencing the most valuable type-strain genomes for metagenomic binning, comparative biology and taxonomic classification.</title>
        <authorList>
            <person name="Goeker M."/>
        </authorList>
    </citation>
    <scope>NUCLEOTIDE SEQUENCE [LARGE SCALE GENOMIC DNA]</scope>
    <source>
        <strain evidence="3 4">DSM 18401</strain>
    </source>
</reference>
<dbReference type="Pfam" id="PF00174">
    <property type="entry name" value="Oxidored_molyb"/>
    <property type="match status" value="1"/>
</dbReference>
<evidence type="ECO:0000313" key="4">
    <source>
        <dbReference type="Proteomes" id="UP000295351"/>
    </source>
</evidence>
<dbReference type="AlphaFoldDB" id="A0A4R2C3H6"/>
<organism evidence="3 4">
    <name type="scientific">Shinella granuli</name>
    <dbReference type="NCBI Taxonomy" id="323621"/>
    <lineage>
        <taxon>Bacteria</taxon>
        <taxon>Pseudomonadati</taxon>
        <taxon>Pseudomonadota</taxon>
        <taxon>Alphaproteobacteria</taxon>
        <taxon>Hyphomicrobiales</taxon>
        <taxon>Rhizobiaceae</taxon>
        <taxon>Shinella</taxon>
    </lineage>
</organism>
<dbReference type="EMBL" id="SLVX01000032">
    <property type="protein sequence ID" value="TCN34746.1"/>
    <property type="molecule type" value="Genomic_DNA"/>
</dbReference>
<feature type="domain" description="Oxidoreductase molybdopterin-binding" evidence="2">
    <location>
        <begin position="69"/>
        <end position="145"/>
    </location>
</feature>